<dbReference type="Proteomes" id="UP000316270">
    <property type="component" value="Chromosome 18"/>
</dbReference>
<evidence type="ECO:0000313" key="4">
    <source>
        <dbReference type="EMBL" id="QDS77531.1"/>
    </source>
</evidence>
<sequence>MTARLSSAILRQQGSQLIVVRSVNSLIIVMAQTPPPYGKPEYWDERFKTDPEPYDWLEGASILDADINDALQAHRDNATPPRILHIGSGTSKLSLHLRDFVKDPAQIQHADFSAEAVEWGRHQEKNTFGFEWDEGGADKEQLEEYGLVAENLQLDMPMMKWTQTSLLSLDSVVSTLSLGGFQIIVDKSCCDAIACASWVTVPIPYYFKLGSTASPSALARATDEEAPAFDHDEYSIHPINLLAIHLALVVSAGARWLALSFSKDRWPFFPDDDCPDVERQAQQALPKNLLDAGFPDPAKLWRMIKKENISKKTADDHAKVPTSGLQHWIYVLERTEVKLEIRGT</sequence>
<dbReference type="EMBL" id="CP042202">
    <property type="protein sequence ID" value="QDS77531.1"/>
    <property type="molecule type" value="Genomic_DNA"/>
</dbReference>
<dbReference type="Gene3D" id="3.40.50.150">
    <property type="entry name" value="Vaccinia Virus protein VP39"/>
    <property type="match status" value="1"/>
</dbReference>
<evidence type="ECO:0000313" key="5">
    <source>
        <dbReference type="Proteomes" id="UP000316270"/>
    </source>
</evidence>
<keyword evidence="5" id="KW-1185">Reference proteome</keyword>
<dbReference type="PANTHER" id="PTHR12176">
    <property type="entry name" value="SAM-DEPENDENT METHYLTRANSFERASE SUPERFAMILY PROTEIN"/>
    <property type="match status" value="1"/>
</dbReference>
<evidence type="ECO:0000256" key="1">
    <source>
        <dbReference type="ARBA" id="ARBA00008361"/>
    </source>
</evidence>
<dbReference type="GO" id="GO:0008168">
    <property type="term" value="F:methyltransferase activity"/>
    <property type="evidence" value="ECO:0007669"/>
    <property type="project" value="UniProtKB-KW"/>
</dbReference>
<dbReference type="STRING" id="50376.A0A517LPG2"/>
<dbReference type="PANTHER" id="PTHR12176:SF84">
    <property type="entry name" value="METHYLTRANSFERASE DOMAIN-CONTAINING PROTEIN"/>
    <property type="match status" value="1"/>
</dbReference>
<proteinExistence type="inferred from homology"/>
<keyword evidence="2" id="KW-0489">Methyltransferase</keyword>
<evidence type="ECO:0000256" key="2">
    <source>
        <dbReference type="ARBA" id="ARBA00022603"/>
    </source>
</evidence>
<dbReference type="OrthoDB" id="411785at2759"/>
<dbReference type="InterPro" id="IPR051419">
    <property type="entry name" value="Lys/N-term_MeTrsfase_sf"/>
</dbReference>
<organism evidence="4 5">
    <name type="scientific">Venturia effusa</name>
    <dbReference type="NCBI Taxonomy" id="50376"/>
    <lineage>
        <taxon>Eukaryota</taxon>
        <taxon>Fungi</taxon>
        <taxon>Dikarya</taxon>
        <taxon>Ascomycota</taxon>
        <taxon>Pezizomycotina</taxon>
        <taxon>Dothideomycetes</taxon>
        <taxon>Pleosporomycetidae</taxon>
        <taxon>Venturiales</taxon>
        <taxon>Venturiaceae</taxon>
        <taxon>Venturia</taxon>
    </lineage>
</organism>
<comment type="similarity">
    <text evidence="1">Belongs to the methyltransferase superfamily.</text>
</comment>
<reference evidence="4 5" key="1">
    <citation type="submission" date="2019-07" db="EMBL/GenBank/DDBJ databases">
        <title>Finished genome of Venturia effusa.</title>
        <authorList>
            <person name="Young C.A."/>
            <person name="Cox M.P."/>
            <person name="Ganley A.R.D."/>
            <person name="David W.J."/>
        </authorList>
    </citation>
    <scope>NUCLEOTIDE SEQUENCE [LARGE SCALE GENOMIC DNA]</scope>
    <source>
        <strain evidence="5">albino</strain>
    </source>
</reference>
<evidence type="ECO:0000256" key="3">
    <source>
        <dbReference type="ARBA" id="ARBA00022679"/>
    </source>
</evidence>
<dbReference type="GO" id="GO:0032259">
    <property type="term" value="P:methylation"/>
    <property type="evidence" value="ECO:0007669"/>
    <property type="project" value="UniProtKB-KW"/>
</dbReference>
<keyword evidence="3" id="KW-0808">Transferase</keyword>
<dbReference type="InterPro" id="IPR029063">
    <property type="entry name" value="SAM-dependent_MTases_sf"/>
</dbReference>
<protein>
    <recommendedName>
        <fullName evidence="6">Methyltransferase domain-containing protein</fullName>
    </recommendedName>
</protein>
<gene>
    <name evidence="4" type="ORF">FKW77_000877</name>
</gene>
<evidence type="ECO:0008006" key="6">
    <source>
        <dbReference type="Google" id="ProtNLM"/>
    </source>
</evidence>
<dbReference type="AlphaFoldDB" id="A0A517LPG2"/>
<name>A0A517LPG2_9PEZI</name>
<accession>A0A517LPG2</accession>
<dbReference type="SUPFAM" id="SSF53335">
    <property type="entry name" value="S-adenosyl-L-methionine-dependent methyltransferases"/>
    <property type="match status" value="1"/>
</dbReference>